<keyword evidence="2" id="KW-1185">Reference proteome</keyword>
<proteinExistence type="predicted"/>
<dbReference type="Proteomes" id="UP001497444">
    <property type="component" value="Chromosome 19"/>
</dbReference>
<dbReference type="Gene3D" id="3.60.15.10">
    <property type="entry name" value="Ribonuclease Z/Hydroxyacylglutathione hydrolase-like"/>
    <property type="match status" value="1"/>
</dbReference>
<gene>
    <name evidence="1" type="ORF">CSSPJE1EN1_LOCUS12532</name>
</gene>
<dbReference type="Pfam" id="PF13483">
    <property type="entry name" value="Lactamase_B_3"/>
    <property type="match status" value="1"/>
</dbReference>
<organism evidence="1 2">
    <name type="scientific">Sphagnum jensenii</name>
    <dbReference type="NCBI Taxonomy" id="128206"/>
    <lineage>
        <taxon>Eukaryota</taxon>
        <taxon>Viridiplantae</taxon>
        <taxon>Streptophyta</taxon>
        <taxon>Embryophyta</taxon>
        <taxon>Bryophyta</taxon>
        <taxon>Sphagnophytina</taxon>
        <taxon>Sphagnopsida</taxon>
        <taxon>Sphagnales</taxon>
        <taxon>Sphagnaceae</taxon>
        <taxon>Sphagnum</taxon>
    </lineage>
</organism>
<sequence>MIPTAHGFSVVPRFTDLRLLFQLLPKTTTTPTKEFGVCPAFSQNFCLPRRRKRSSRSSQSSKQRTFLRRCSIQTATSKSSVHHLEESAEEMGRVDGAHSFRFMAEGNMWLLELGASGIRVLADPWLVDNLIFWEQPWLFTGRSESRQRGSFPGDLTWENVNNVDVVFISQEWDDHCHLPTLRQLRKDIPVVASHKAAIRVQKLGFTSVHSLEHGTSTTHIPGLQIWATVGARVGPPWAPRENGFVLEELETGLRIYYEPHCSFDASSVKAVGLVDAVITPGRQFKIVGLPLTEAVSEAVRLLRILQPQVVLPIQLSGLEVSGVTTPLYQVVGSAGEFEASLLESGIRTRVMPPPLSGHFIEIQIQKSSFPVRQKEV</sequence>
<name>A0ABP0WJS0_9BRYO</name>
<evidence type="ECO:0008006" key="3">
    <source>
        <dbReference type="Google" id="ProtNLM"/>
    </source>
</evidence>
<dbReference type="SUPFAM" id="SSF56281">
    <property type="entry name" value="Metallo-hydrolase/oxidoreductase"/>
    <property type="match status" value="1"/>
</dbReference>
<evidence type="ECO:0000313" key="2">
    <source>
        <dbReference type="Proteomes" id="UP001497444"/>
    </source>
</evidence>
<accession>A0ABP0WJS0</accession>
<reference evidence="1" key="1">
    <citation type="submission" date="2024-02" db="EMBL/GenBank/DDBJ databases">
        <authorList>
            <consortium name="ELIXIR-Norway"/>
            <consortium name="Elixir Norway"/>
        </authorList>
    </citation>
    <scope>NUCLEOTIDE SEQUENCE</scope>
</reference>
<protein>
    <recommendedName>
        <fullName evidence="3">Metallo-beta-lactamase domain-containing protein</fullName>
    </recommendedName>
</protein>
<dbReference type="InterPro" id="IPR036866">
    <property type="entry name" value="RibonucZ/Hydroxyglut_hydro"/>
</dbReference>
<dbReference type="PANTHER" id="PTHR36142">
    <property type="entry name" value="METALLO-HYDROLASE/OXIDOREDUCTASE SUPERFAMILY PROTEIN"/>
    <property type="match status" value="1"/>
</dbReference>
<dbReference type="PANTHER" id="PTHR36142:SF2">
    <property type="entry name" value="METALLO-HYDROLASE_OXIDOREDUCTASE SUPERFAMILY PROTEIN"/>
    <property type="match status" value="1"/>
</dbReference>
<evidence type="ECO:0000313" key="1">
    <source>
        <dbReference type="EMBL" id="CAK9267054.1"/>
    </source>
</evidence>
<dbReference type="EMBL" id="OZ020114">
    <property type="protein sequence ID" value="CAK9267054.1"/>
    <property type="molecule type" value="Genomic_DNA"/>
</dbReference>